<name>A0ABS8MLQ5_9FLAO</name>
<dbReference type="Pfam" id="PF00756">
    <property type="entry name" value="Esterase"/>
    <property type="match status" value="1"/>
</dbReference>
<keyword evidence="1" id="KW-0732">Signal</keyword>
<protein>
    <submittedName>
        <fullName evidence="2">Esterase family protein</fullName>
    </submittedName>
</protein>
<dbReference type="InterPro" id="IPR000801">
    <property type="entry name" value="Esterase-like"/>
</dbReference>
<sequence length="274" mass="31697">MKKAICTLFLMFVFFSVKAAKIDTLQVFSPSMNKNIKTCVITPDDYKKSNKKFPVVYLLHGYSGNYASWAKDFKDVGKQVDQYGFIVIGVDGNFSSWYFDSPIDPTFKYETYVIKELVPFVDKNYKTIASREGRAISGLSMGGHGALYLSFRHQDVFGAAGSMSGGVDIRPFPENWDIKKRLGTLKEFPENWEKNTVTNMLELVKDNKLKLIIDCGVDDFFMDVNRELHNKMLALKINHDYIERPGKHNIEYWENSLKFQLLFFDNFFKENKLK</sequence>
<dbReference type="EMBL" id="JAJJMM010000001">
    <property type="protein sequence ID" value="MCC9066402.1"/>
    <property type="molecule type" value="Genomic_DNA"/>
</dbReference>
<evidence type="ECO:0000313" key="3">
    <source>
        <dbReference type="Proteomes" id="UP001430679"/>
    </source>
</evidence>
<feature type="signal peptide" evidence="1">
    <location>
        <begin position="1"/>
        <end position="19"/>
    </location>
</feature>
<dbReference type="InterPro" id="IPR029058">
    <property type="entry name" value="AB_hydrolase_fold"/>
</dbReference>
<dbReference type="SUPFAM" id="SSF53474">
    <property type="entry name" value="alpha/beta-Hydrolases"/>
    <property type="match status" value="1"/>
</dbReference>
<dbReference type="Proteomes" id="UP001430679">
    <property type="component" value="Unassembled WGS sequence"/>
</dbReference>
<proteinExistence type="predicted"/>
<dbReference type="RefSeq" id="WP_230040333.1">
    <property type="nucleotide sequence ID" value="NZ_JAJJMM010000001.1"/>
</dbReference>
<evidence type="ECO:0000313" key="2">
    <source>
        <dbReference type="EMBL" id="MCC9066402.1"/>
    </source>
</evidence>
<gene>
    <name evidence="2" type="ORF">LNP81_25715</name>
</gene>
<dbReference type="PANTHER" id="PTHR48098">
    <property type="entry name" value="ENTEROCHELIN ESTERASE-RELATED"/>
    <property type="match status" value="1"/>
</dbReference>
<keyword evidence="3" id="KW-1185">Reference proteome</keyword>
<comment type="caution">
    <text evidence="2">The sequence shown here is derived from an EMBL/GenBank/DDBJ whole genome shotgun (WGS) entry which is preliminary data.</text>
</comment>
<accession>A0ABS8MLQ5</accession>
<dbReference type="Gene3D" id="3.40.50.1820">
    <property type="entry name" value="alpha/beta hydrolase"/>
    <property type="match status" value="1"/>
</dbReference>
<dbReference type="PANTHER" id="PTHR48098:SF1">
    <property type="entry name" value="DIACYLGLYCEROL ACYLTRANSFERASE_MYCOLYLTRANSFERASE AG85A"/>
    <property type="match status" value="1"/>
</dbReference>
<evidence type="ECO:0000256" key="1">
    <source>
        <dbReference type="SAM" id="SignalP"/>
    </source>
</evidence>
<dbReference type="InterPro" id="IPR050583">
    <property type="entry name" value="Mycobacterial_A85_antigen"/>
</dbReference>
<reference evidence="2" key="1">
    <citation type="submission" date="2021-11" db="EMBL/GenBank/DDBJ databases">
        <title>Description of novel Flavobacterium species.</title>
        <authorList>
            <person name="Saticioglu I.B."/>
            <person name="Ay H."/>
            <person name="Altun S."/>
            <person name="Duman M."/>
        </authorList>
    </citation>
    <scope>NUCLEOTIDE SEQUENCE</scope>
    <source>
        <strain evidence="2">F-30</strain>
    </source>
</reference>
<feature type="chain" id="PRO_5046545290" evidence="1">
    <location>
        <begin position="20"/>
        <end position="274"/>
    </location>
</feature>
<organism evidence="2 3">
    <name type="scientific">Flavobacterium piscisymbiosum</name>
    <dbReference type="NCBI Taxonomy" id="2893753"/>
    <lineage>
        <taxon>Bacteria</taxon>
        <taxon>Pseudomonadati</taxon>
        <taxon>Bacteroidota</taxon>
        <taxon>Flavobacteriia</taxon>
        <taxon>Flavobacteriales</taxon>
        <taxon>Flavobacteriaceae</taxon>
        <taxon>Flavobacterium</taxon>
    </lineage>
</organism>